<organism evidence="1">
    <name type="scientific">marine metagenome</name>
    <dbReference type="NCBI Taxonomy" id="408172"/>
    <lineage>
        <taxon>unclassified sequences</taxon>
        <taxon>metagenomes</taxon>
        <taxon>ecological metagenomes</taxon>
    </lineage>
</organism>
<reference evidence="1" key="1">
    <citation type="submission" date="2018-05" db="EMBL/GenBank/DDBJ databases">
        <authorList>
            <person name="Lanie J.A."/>
            <person name="Ng W.-L."/>
            <person name="Kazmierczak K.M."/>
            <person name="Andrzejewski T.M."/>
            <person name="Davidsen T.M."/>
            <person name="Wayne K.J."/>
            <person name="Tettelin H."/>
            <person name="Glass J.I."/>
            <person name="Rusch D."/>
            <person name="Podicherti R."/>
            <person name="Tsui H.-C.T."/>
            <person name="Winkler M.E."/>
        </authorList>
    </citation>
    <scope>NUCLEOTIDE SEQUENCE</scope>
</reference>
<accession>A0A382TMJ0</accession>
<gene>
    <name evidence="1" type="ORF">METZ01_LOCUS375545</name>
</gene>
<feature type="non-terminal residue" evidence="1">
    <location>
        <position position="148"/>
    </location>
</feature>
<dbReference type="EMBL" id="UINC01137386">
    <property type="protein sequence ID" value="SVD22691.1"/>
    <property type="molecule type" value="Genomic_DNA"/>
</dbReference>
<protein>
    <submittedName>
        <fullName evidence="1">Uncharacterized protein</fullName>
    </submittedName>
</protein>
<proteinExistence type="predicted"/>
<dbReference type="AlphaFoldDB" id="A0A382TMJ0"/>
<sequence>MEYKNIKKNIISKWKQSISDSIFLTPFDLISWKKTWIDNYGKDFQESFFFGDNYFAPLMKNHGEVSFIANKDLCDYNNILISDPDKSIIQFLVEEIFKDSDTKFFFLESIPGDSPLFEYVNNLSNEFKVEIIDEDVAPFVVLPSSWGE</sequence>
<name>A0A382TMJ0_9ZZZZ</name>
<evidence type="ECO:0000313" key="1">
    <source>
        <dbReference type="EMBL" id="SVD22691.1"/>
    </source>
</evidence>